<feature type="region of interest" description="Disordered" evidence="1">
    <location>
        <begin position="160"/>
        <end position="185"/>
    </location>
</feature>
<name>A0A067R8E2_ZOONE</name>
<evidence type="ECO:0000256" key="1">
    <source>
        <dbReference type="SAM" id="MobiDB-lite"/>
    </source>
</evidence>
<feature type="compositionally biased region" description="Polar residues" evidence="1">
    <location>
        <begin position="168"/>
        <end position="179"/>
    </location>
</feature>
<proteinExistence type="predicted"/>
<feature type="region of interest" description="Disordered" evidence="1">
    <location>
        <begin position="513"/>
        <end position="559"/>
    </location>
</feature>
<sequence length="955" mass="106156">MAPAVSLPPTFPTRGSYRRYMNHLIRSNSSEKLNVNPSIKSGNIPAMVSKHPELRDSFCSAYSTKRNIETTGTTTNDVRNDYNLNLCSADSLSVKQPVTAVPGGDHKNYIVSNRLYNSRTGHHKSLVSLSPRVASGMTGPELQTNGVETDGGVVVGYKGDASFRSSRHPSTSGRGTAHQSDAEVGETLSRYEKCSMKEINKARQRKTGAIAAGGLSYSAGAKPEVVDRTEQTSAVLRFPCVEKLIHKYTVLIAEHKERALAEKQAGIQIRPKEKQGNTENHCSRQRRELSSSSAKRKTVELQQKHSSEHVERGPKGQGTSGCSDLSGGLGVSEHLQYREYVIDSTQQSDGHEGSTEHLTKRLQQYPNEPVNNSTGQLKINEFINITKLNKEVDVKCRSEHPRINLHCSDCRVTKNLDETGDSSVDSAEHLKQMNACDRSIVHTNTHPQEEIKEDSVYIAQSQQRNNDVGEESNQLQQVCPGNNKELEQTNDSLTSMFIKPSVDVTRNISHVGGTTISASGDEGRHKLMLPSSSKRSASPASDEGCSVVSPPESSLTPCSSEDDIVKSLVEKSNARWTWPPASNDHDSDFQGQVNRHEYGRCISSDSAVCLLPSDDERMRMKDPRIQRREKNIDRKILDFASAEDSPCDKAMVFDPNVNKESGIVFDFDSLKYMWRYEPRKDSVSRQSSVDSTNNGDSWFEEMRNHTKEAVFDDVSDSDAERERFLASAGDFCWDRSSVETKTIGSDLDDYRNRVPSFANYGYPCRYRPRQFRKLTSMISCESGVVEDEVSSRKSSTTEGGENPDDDEYLVELRRQSAQSFQTDDDESNSNPQYRYWRTPSVVVSDYSDDVPCFTSVTLEELDQLKDVSCSECTSAASSVSGSVSVVDTEYALRTPERKASDCSTCSTLSGDEDVSCDALLQPVRTTQKVGEKVCFVGSVFRTSSNLLVREWRGRY</sequence>
<evidence type="ECO:0000313" key="3">
    <source>
        <dbReference type="Proteomes" id="UP000027135"/>
    </source>
</evidence>
<dbReference type="AlphaFoldDB" id="A0A067R8E2"/>
<feature type="region of interest" description="Disordered" evidence="1">
    <location>
        <begin position="785"/>
        <end position="807"/>
    </location>
</feature>
<dbReference type="EMBL" id="KK852672">
    <property type="protein sequence ID" value="KDR18791.1"/>
    <property type="molecule type" value="Genomic_DNA"/>
</dbReference>
<feature type="compositionally biased region" description="Basic and acidic residues" evidence="1">
    <location>
        <begin position="270"/>
        <end position="289"/>
    </location>
</feature>
<reference evidence="2 3" key="1">
    <citation type="journal article" date="2014" name="Nat. Commun.">
        <title>Molecular traces of alternative social organization in a termite genome.</title>
        <authorList>
            <person name="Terrapon N."/>
            <person name="Li C."/>
            <person name="Robertson H.M."/>
            <person name="Ji L."/>
            <person name="Meng X."/>
            <person name="Booth W."/>
            <person name="Chen Z."/>
            <person name="Childers C.P."/>
            <person name="Glastad K.M."/>
            <person name="Gokhale K."/>
            <person name="Gowin J."/>
            <person name="Gronenberg W."/>
            <person name="Hermansen R.A."/>
            <person name="Hu H."/>
            <person name="Hunt B.G."/>
            <person name="Huylmans A.K."/>
            <person name="Khalil S.M."/>
            <person name="Mitchell R.D."/>
            <person name="Munoz-Torres M.C."/>
            <person name="Mustard J.A."/>
            <person name="Pan H."/>
            <person name="Reese J.T."/>
            <person name="Scharf M.E."/>
            <person name="Sun F."/>
            <person name="Vogel H."/>
            <person name="Xiao J."/>
            <person name="Yang W."/>
            <person name="Yang Z."/>
            <person name="Yang Z."/>
            <person name="Zhou J."/>
            <person name="Zhu J."/>
            <person name="Brent C.S."/>
            <person name="Elsik C.G."/>
            <person name="Goodisman M.A."/>
            <person name="Liberles D.A."/>
            <person name="Roe R.M."/>
            <person name="Vargo E.L."/>
            <person name="Vilcinskas A."/>
            <person name="Wang J."/>
            <person name="Bornberg-Bauer E."/>
            <person name="Korb J."/>
            <person name="Zhang G."/>
            <person name="Liebig J."/>
        </authorList>
    </citation>
    <scope>NUCLEOTIDE SEQUENCE [LARGE SCALE GENOMIC DNA]</scope>
    <source>
        <tissue evidence="2">Whole organism</tissue>
    </source>
</reference>
<dbReference type="eggNOG" id="ENOG502SDXJ">
    <property type="taxonomic scope" value="Eukaryota"/>
</dbReference>
<feature type="compositionally biased region" description="Basic and acidic residues" evidence="1">
    <location>
        <begin position="297"/>
        <end position="314"/>
    </location>
</feature>
<gene>
    <name evidence="2" type="ORF">L798_06472</name>
</gene>
<organism evidence="2 3">
    <name type="scientific">Zootermopsis nevadensis</name>
    <name type="common">Dampwood termite</name>
    <dbReference type="NCBI Taxonomy" id="136037"/>
    <lineage>
        <taxon>Eukaryota</taxon>
        <taxon>Metazoa</taxon>
        <taxon>Ecdysozoa</taxon>
        <taxon>Arthropoda</taxon>
        <taxon>Hexapoda</taxon>
        <taxon>Insecta</taxon>
        <taxon>Pterygota</taxon>
        <taxon>Neoptera</taxon>
        <taxon>Polyneoptera</taxon>
        <taxon>Dictyoptera</taxon>
        <taxon>Blattodea</taxon>
        <taxon>Blattoidea</taxon>
        <taxon>Termitoidae</taxon>
        <taxon>Termopsidae</taxon>
        <taxon>Zootermopsis</taxon>
    </lineage>
</organism>
<dbReference type="STRING" id="136037.A0A067R8E2"/>
<keyword evidence="3" id="KW-1185">Reference proteome</keyword>
<feature type="compositionally biased region" description="Low complexity" evidence="1">
    <location>
        <begin position="530"/>
        <end position="541"/>
    </location>
</feature>
<protein>
    <submittedName>
        <fullName evidence="2">Uncharacterized protein</fullName>
    </submittedName>
</protein>
<accession>A0A067R8E2</accession>
<evidence type="ECO:0000313" key="2">
    <source>
        <dbReference type="EMBL" id="KDR18791.1"/>
    </source>
</evidence>
<feature type="region of interest" description="Disordered" evidence="1">
    <location>
        <begin position="264"/>
        <end position="325"/>
    </location>
</feature>
<dbReference type="Proteomes" id="UP000027135">
    <property type="component" value="Unassembled WGS sequence"/>
</dbReference>
<dbReference type="InParanoid" id="A0A067R8E2"/>